<dbReference type="Gene3D" id="3.90.360.10">
    <property type="entry name" value="Histone acetyl transferase 1 (HAT1), N-terminal domain"/>
    <property type="match status" value="1"/>
</dbReference>
<evidence type="ECO:0000256" key="10">
    <source>
        <dbReference type="PIRSR" id="PIRSR038084-1"/>
    </source>
</evidence>
<comment type="similarity">
    <text evidence="2 9">Belongs to the HAT1 family.</text>
</comment>
<dbReference type="InterPro" id="IPR016181">
    <property type="entry name" value="Acyl_CoA_acyltransferase"/>
</dbReference>
<dbReference type="InterPro" id="IPR013523">
    <property type="entry name" value="Hist_AcTrfase_HAT1_C"/>
</dbReference>
<evidence type="ECO:0000256" key="8">
    <source>
        <dbReference type="ARBA" id="ARBA00048017"/>
    </source>
</evidence>
<evidence type="ECO:0000313" key="15">
    <source>
        <dbReference type="EMBL" id="GFR91341.1"/>
    </source>
</evidence>
<feature type="active site" description="Proton donor/acceptor" evidence="10">
    <location>
        <position position="307"/>
    </location>
</feature>
<dbReference type="GO" id="GO:0004402">
    <property type="term" value="F:histone acetyltransferase activity"/>
    <property type="evidence" value="ECO:0007669"/>
    <property type="project" value="UniProtKB-UniRule"/>
</dbReference>
<dbReference type="PANTHER" id="PTHR12046">
    <property type="entry name" value="HISTONE ACETYLTRANSFERASE TYPE B CATALYTIC SUBUNIT"/>
    <property type="match status" value="1"/>
</dbReference>
<evidence type="ECO:0000256" key="6">
    <source>
        <dbReference type="ARBA" id="ARBA00023242"/>
    </source>
</evidence>
<dbReference type="InterPro" id="IPR048776">
    <property type="entry name" value="HAT1_C"/>
</dbReference>
<dbReference type="EC" id="2.3.1.48" evidence="3 9"/>
<name>A0AAV4H3G0_9GAST</name>
<comment type="subcellular location">
    <subcellularLocation>
        <location evidence="1">Nucleus</location>
    </subcellularLocation>
</comment>
<evidence type="ECO:0000259" key="13">
    <source>
        <dbReference type="Pfam" id="PF10394"/>
    </source>
</evidence>
<dbReference type="Gene3D" id="1.10.10.390">
    <property type="match status" value="1"/>
</dbReference>
<feature type="domain" description="Histone acetyl transferase HAT1 N-terminal" evidence="13">
    <location>
        <begin position="58"/>
        <end position="218"/>
    </location>
</feature>
<evidence type="ECO:0000256" key="3">
    <source>
        <dbReference type="ARBA" id="ARBA00013184"/>
    </source>
</evidence>
<evidence type="ECO:0000256" key="11">
    <source>
        <dbReference type="PIRSR" id="PIRSR038084-2"/>
    </source>
</evidence>
<dbReference type="Gene3D" id="3.40.630.30">
    <property type="match status" value="1"/>
</dbReference>
<dbReference type="InterPro" id="IPR017380">
    <property type="entry name" value="Hist_AcTrfase_B-typ_cat-su"/>
</dbReference>
<dbReference type="Pfam" id="PF21183">
    <property type="entry name" value="HAT1_C"/>
    <property type="match status" value="1"/>
</dbReference>
<sequence length="451" mass="53201">MEAASCWSQEHRTNRNTLRDANRYWCTIRSRPVDPSPVLFSCQKKLSVAKKNDLEEYRCSANEAITFKLVRSEEDIEKDEEAFHPEMTHQIFGDSEMIFGYKGLKISIYYTAANLVPYFNISSKSVVDQKQFDVPADDVEKLLLDDLPPGYVTNLDQFRQALPEEVGFKPFGELIDSYSVESRAGQRKTFEVYFTKIEQPGFRKYHSRMQTFIRFFIDAASYIDVDDERWDFYLLFEKYSECGVARYALAGYMTTYNFFAYPERIRPRISQVLVLPPFQKIGLCARLVQTFYNVCYSRGEVLDITVEDPSENFQRVRDFVDSRNCNKLESFQADLLPGGFSNDMVREAQEKLKLSKLQTRRVYEILRLKATNENNKQMFRDYRLDVKKRLNLPYLRNRRTYKKLERTLQPEELSQTLGVMSNDEQRFQFLEAAFQEDLKAYRQVLERLARD</sequence>
<protein>
    <recommendedName>
        <fullName evidence="4 9">Histone acetyltransferase type B catalytic subunit</fullName>
        <ecNumber evidence="3 9">2.3.1.48</ecNumber>
    </recommendedName>
</protein>
<evidence type="ECO:0000256" key="5">
    <source>
        <dbReference type="ARBA" id="ARBA00022679"/>
    </source>
</evidence>
<dbReference type="GO" id="GO:0031509">
    <property type="term" value="P:subtelomeric heterochromatin formation"/>
    <property type="evidence" value="ECO:0007669"/>
    <property type="project" value="InterPro"/>
</dbReference>
<proteinExistence type="inferred from homology"/>
<dbReference type="Proteomes" id="UP000762676">
    <property type="component" value="Unassembled WGS sequence"/>
</dbReference>
<keyword evidence="7 9" id="KW-0012">Acyltransferase</keyword>
<evidence type="ECO:0000256" key="12">
    <source>
        <dbReference type="PIRSR" id="PIRSR038084-3"/>
    </source>
</evidence>
<keyword evidence="6" id="KW-0539">Nucleus</keyword>
<keyword evidence="16" id="KW-1185">Reference proteome</keyword>
<accession>A0AAV4H3G0</accession>
<evidence type="ECO:0000256" key="4">
    <source>
        <dbReference type="ARBA" id="ARBA00021268"/>
    </source>
</evidence>
<dbReference type="InterPro" id="IPR037113">
    <property type="entry name" value="Hat1_N_sf"/>
</dbReference>
<evidence type="ECO:0000256" key="7">
    <source>
        <dbReference type="ARBA" id="ARBA00023315"/>
    </source>
</evidence>
<feature type="domain" description="Histone acetyltransferase type B catalytic subunit C-terminal" evidence="14">
    <location>
        <begin position="317"/>
        <end position="368"/>
    </location>
</feature>
<dbReference type="GO" id="GO:0042393">
    <property type="term" value="F:histone binding"/>
    <property type="evidence" value="ECO:0007669"/>
    <property type="project" value="InterPro"/>
</dbReference>
<dbReference type="GO" id="GO:0000781">
    <property type="term" value="C:chromosome, telomeric region"/>
    <property type="evidence" value="ECO:0007669"/>
    <property type="project" value="GOC"/>
</dbReference>
<keyword evidence="5 9" id="KW-0808">Transferase</keyword>
<feature type="region of interest" description="Interaction with histone H4 N-terminus" evidence="11">
    <location>
        <begin position="256"/>
        <end position="258"/>
    </location>
</feature>
<evidence type="ECO:0000256" key="2">
    <source>
        <dbReference type="ARBA" id="ARBA00010543"/>
    </source>
</evidence>
<evidence type="ECO:0000256" key="9">
    <source>
        <dbReference type="PIRNR" id="PIRNR038084"/>
    </source>
</evidence>
<dbReference type="EMBL" id="BMAT01012392">
    <property type="protein sequence ID" value="GFR91341.1"/>
    <property type="molecule type" value="Genomic_DNA"/>
</dbReference>
<reference evidence="15 16" key="1">
    <citation type="journal article" date="2021" name="Elife">
        <title>Chloroplast acquisition without the gene transfer in kleptoplastic sea slugs, Plakobranchus ocellatus.</title>
        <authorList>
            <person name="Maeda T."/>
            <person name="Takahashi S."/>
            <person name="Yoshida T."/>
            <person name="Shimamura S."/>
            <person name="Takaki Y."/>
            <person name="Nagai Y."/>
            <person name="Toyoda A."/>
            <person name="Suzuki Y."/>
            <person name="Arimoto A."/>
            <person name="Ishii H."/>
            <person name="Satoh N."/>
            <person name="Nishiyama T."/>
            <person name="Hasebe M."/>
            <person name="Maruyama T."/>
            <person name="Minagawa J."/>
            <person name="Obokata J."/>
            <person name="Shigenobu S."/>
        </authorList>
    </citation>
    <scope>NUCLEOTIDE SEQUENCE [LARGE SCALE GENOMIC DNA]</scope>
</reference>
<dbReference type="PIRSF" id="PIRSF038084">
    <property type="entry name" value="HAT-B_cat"/>
    <property type="match status" value="1"/>
</dbReference>
<dbReference type="AlphaFoldDB" id="A0AAV4H3G0"/>
<evidence type="ECO:0000259" key="14">
    <source>
        <dbReference type="Pfam" id="PF21183"/>
    </source>
</evidence>
<comment type="caution">
    <text evidence="15">The sequence shown here is derived from an EMBL/GenBank/DDBJ whole genome shotgun (WGS) entry which is preliminary data.</text>
</comment>
<dbReference type="InterPro" id="IPR019467">
    <property type="entry name" value="Hat1_N"/>
</dbReference>
<comment type="catalytic activity">
    <reaction evidence="8 9">
        <text>L-lysyl-[protein] + acetyl-CoA = N(6)-acetyl-L-lysyl-[protein] + CoA + H(+)</text>
        <dbReference type="Rhea" id="RHEA:45948"/>
        <dbReference type="Rhea" id="RHEA-COMP:9752"/>
        <dbReference type="Rhea" id="RHEA-COMP:10731"/>
        <dbReference type="ChEBI" id="CHEBI:15378"/>
        <dbReference type="ChEBI" id="CHEBI:29969"/>
        <dbReference type="ChEBI" id="CHEBI:57287"/>
        <dbReference type="ChEBI" id="CHEBI:57288"/>
        <dbReference type="ChEBI" id="CHEBI:61930"/>
        <dbReference type="EC" id="2.3.1.48"/>
    </reaction>
</comment>
<evidence type="ECO:0000256" key="1">
    <source>
        <dbReference type="ARBA" id="ARBA00004123"/>
    </source>
</evidence>
<evidence type="ECO:0000313" key="16">
    <source>
        <dbReference type="Proteomes" id="UP000762676"/>
    </source>
</evidence>
<dbReference type="SUPFAM" id="SSF55729">
    <property type="entry name" value="Acyl-CoA N-acyltransferases (Nat)"/>
    <property type="match status" value="1"/>
</dbReference>
<feature type="region of interest" description="Interaction with histone H4 N-terminus" evidence="11">
    <location>
        <begin position="94"/>
        <end position="96"/>
    </location>
</feature>
<organism evidence="15 16">
    <name type="scientific">Elysia marginata</name>
    <dbReference type="NCBI Taxonomy" id="1093978"/>
    <lineage>
        <taxon>Eukaryota</taxon>
        <taxon>Metazoa</taxon>
        <taxon>Spiralia</taxon>
        <taxon>Lophotrochozoa</taxon>
        <taxon>Mollusca</taxon>
        <taxon>Gastropoda</taxon>
        <taxon>Heterobranchia</taxon>
        <taxon>Euthyneura</taxon>
        <taxon>Panpulmonata</taxon>
        <taxon>Sacoglossa</taxon>
        <taxon>Placobranchoidea</taxon>
        <taxon>Plakobranchidae</taxon>
        <taxon>Elysia</taxon>
    </lineage>
</organism>
<dbReference type="Pfam" id="PF10394">
    <property type="entry name" value="Hat1_N"/>
    <property type="match status" value="1"/>
</dbReference>
<dbReference type="GO" id="GO:0005634">
    <property type="term" value="C:nucleus"/>
    <property type="evidence" value="ECO:0007669"/>
    <property type="project" value="UniProtKB-SubCell"/>
</dbReference>
<feature type="site" description="Interaction with histone H4 N-terminus" evidence="12">
    <location>
        <position position="230"/>
    </location>
</feature>
<gene>
    <name evidence="15" type="ORF">ElyMa_006173100</name>
</gene>